<sequence>MANNSATNIDWNEFRRQFEQFGKSSKSPASSPDQTGNPAGYDLSSLQTQIGTAQQKLDSAQGALKNYYTTRYDQEYSTQGLGEMKNKIANLDSRIATEKGTRDESISKTRRNPYYSAATITGESSEIERLANSTINNYVDERNSLAGQYNTTLDEVTKKVAAETGEKEREVDELKYNLANLTKQLGDYKDTLRTELDHESDEQHWEMEFMLKLQEADQRAKEASNGGGGNSTAGERFSARIGQGLEPDPSLRATAERLISQGIDDPTRLGYSGDLAVQLESEIAYLRKQSPEKASAPAKASGTTAESTFRREVRDAWKEGYNAEQLKQVYGSVQFTDSKKSAAEIIDDEWRIKTAGGVGGFLGRLFRIGV</sequence>
<feature type="compositionally biased region" description="Polar residues" evidence="2">
    <location>
        <begin position="1"/>
        <end position="10"/>
    </location>
</feature>
<comment type="caution">
    <text evidence="3">The sequence shown here is derived from an EMBL/GenBank/DDBJ whole genome shotgun (WGS) entry which is preliminary data.</text>
</comment>
<reference evidence="3 4" key="1">
    <citation type="journal article" date="2016" name="Nat. Commun.">
        <title>Thousands of microbial genomes shed light on interconnected biogeochemical processes in an aquifer system.</title>
        <authorList>
            <person name="Anantharaman K."/>
            <person name="Brown C.T."/>
            <person name="Hug L.A."/>
            <person name="Sharon I."/>
            <person name="Castelle C.J."/>
            <person name="Probst A.J."/>
            <person name="Thomas B.C."/>
            <person name="Singh A."/>
            <person name="Wilkins M.J."/>
            <person name="Karaoz U."/>
            <person name="Brodie E.L."/>
            <person name="Williams K.H."/>
            <person name="Hubbard S.S."/>
            <person name="Banfield J.F."/>
        </authorList>
    </citation>
    <scope>NUCLEOTIDE SEQUENCE [LARGE SCALE GENOMIC DNA]</scope>
</reference>
<dbReference type="Proteomes" id="UP000177682">
    <property type="component" value="Unassembled WGS sequence"/>
</dbReference>
<gene>
    <name evidence="3" type="ORF">A3E29_01885</name>
</gene>
<evidence type="ECO:0000313" key="4">
    <source>
        <dbReference type="Proteomes" id="UP000177682"/>
    </source>
</evidence>
<dbReference type="AlphaFoldDB" id="A0A1F5PKT3"/>
<feature type="compositionally biased region" description="Low complexity" evidence="2">
    <location>
        <begin position="292"/>
        <end position="301"/>
    </location>
</feature>
<evidence type="ECO:0000313" key="3">
    <source>
        <dbReference type="EMBL" id="OGE90526.1"/>
    </source>
</evidence>
<proteinExistence type="predicted"/>
<feature type="compositionally biased region" description="Polar residues" evidence="2">
    <location>
        <begin position="22"/>
        <end position="37"/>
    </location>
</feature>
<dbReference type="EMBL" id="MFEY01000005">
    <property type="protein sequence ID" value="OGE90526.1"/>
    <property type="molecule type" value="Genomic_DNA"/>
</dbReference>
<evidence type="ECO:0000256" key="1">
    <source>
        <dbReference type="SAM" id="Coils"/>
    </source>
</evidence>
<keyword evidence="1" id="KW-0175">Coiled coil</keyword>
<feature type="region of interest" description="Disordered" evidence="2">
    <location>
        <begin position="1"/>
        <end position="43"/>
    </location>
</feature>
<organism evidence="3 4">
    <name type="scientific">Candidatus Doudnabacteria bacterium RIFCSPHIGHO2_12_FULL_48_16</name>
    <dbReference type="NCBI Taxonomy" id="1817838"/>
    <lineage>
        <taxon>Bacteria</taxon>
        <taxon>Candidatus Doudnaibacteriota</taxon>
    </lineage>
</organism>
<feature type="region of interest" description="Disordered" evidence="2">
    <location>
        <begin position="288"/>
        <end position="309"/>
    </location>
</feature>
<accession>A0A1F5PKT3</accession>
<feature type="coiled-coil region" evidence="1">
    <location>
        <begin position="164"/>
        <end position="191"/>
    </location>
</feature>
<evidence type="ECO:0000256" key="2">
    <source>
        <dbReference type="SAM" id="MobiDB-lite"/>
    </source>
</evidence>
<protein>
    <submittedName>
        <fullName evidence="3">Uncharacterized protein</fullName>
    </submittedName>
</protein>
<name>A0A1F5PKT3_9BACT</name>